<dbReference type="Pfam" id="PF13794">
    <property type="entry name" value="MiaE_2"/>
    <property type="match status" value="1"/>
</dbReference>
<dbReference type="EMBL" id="JACHGT010000002">
    <property type="protein sequence ID" value="MBB6033144.1"/>
    <property type="molecule type" value="Genomic_DNA"/>
</dbReference>
<evidence type="ECO:0000313" key="4">
    <source>
        <dbReference type="Proteomes" id="UP000548476"/>
    </source>
</evidence>
<keyword evidence="4" id="KW-1185">Reference proteome</keyword>
<evidence type="ECO:0000313" key="3">
    <source>
        <dbReference type="EMBL" id="MBB6033144.1"/>
    </source>
</evidence>
<dbReference type="InterPro" id="IPR012347">
    <property type="entry name" value="Ferritin-like"/>
</dbReference>
<gene>
    <name evidence="3" type="ORF">HNR73_000991</name>
</gene>
<evidence type="ECO:0000259" key="2">
    <source>
        <dbReference type="Pfam" id="PF13794"/>
    </source>
</evidence>
<dbReference type="Proteomes" id="UP000548476">
    <property type="component" value="Unassembled WGS sequence"/>
</dbReference>
<comment type="caution">
    <text evidence="3">The sequence shown here is derived from an EMBL/GenBank/DDBJ whole genome shotgun (WGS) entry which is preliminary data.</text>
</comment>
<name>A0A841FBI4_9ACTN</name>
<feature type="compositionally biased region" description="Pro residues" evidence="1">
    <location>
        <begin position="1"/>
        <end position="17"/>
    </location>
</feature>
<dbReference type="CDD" id="cd00657">
    <property type="entry name" value="Ferritin_like"/>
    <property type="match status" value="1"/>
</dbReference>
<dbReference type="InterPro" id="IPR059125">
    <property type="entry name" value="Ferritin_actino"/>
</dbReference>
<feature type="region of interest" description="Disordered" evidence="1">
    <location>
        <begin position="1"/>
        <end position="20"/>
    </location>
</feature>
<organism evidence="3 4">
    <name type="scientific">Phytomonospora endophytica</name>
    <dbReference type="NCBI Taxonomy" id="714109"/>
    <lineage>
        <taxon>Bacteria</taxon>
        <taxon>Bacillati</taxon>
        <taxon>Actinomycetota</taxon>
        <taxon>Actinomycetes</taxon>
        <taxon>Micromonosporales</taxon>
        <taxon>Micromonosporaceae</taxon>
        <taxon>Phytomonospora</taxon>
    </lineage>
</organism>
<reference evidence="3 4" key="1">
    <citation type="submission" date="2020-08" db="EMBL/GenBank/DDBJ databases">
        <title>Genomic Encyclopedia of Type Strains, Phase IV (KMG-IV): sequencing the most valuable type-strain genomes for metagenomic binning, comparative biology and taxonomic classification.</title>
        <authorList>
            <person name="Goeker M."/>
        </authorList>
    </citation>
    <scope>NUCLEOTIDE SEQUENCE [LARGE SCALE GENOMIC DNA]</scope>
    <source>
        <strain evidence="3 4">YIM 65646</strain>
    </source>
</reference>
<proteinExistence type="predicted"/>
<dbReference type="AlphaFoldDB" id="A0A841FBI4"/>
<dbReference type="Gene3D" id="1.20.1260.10">
    <property type="match status" value="1"/>
</dbReference>
<dbReference type="RefSeq" id="WP_184786048.1">
    <property type="nucleotide sequence ID" value="NZ_BONT01000023.1"/>
</dbReference>
<sequence>MSTPAPEPTPEPTPAEPPSTEAVTDLLGALAYGSLVAFDRMAADARLAPDLRRRAALSTMAGAEIANYRRLVARLEELGADAAGAMEPFVAALDDFHEATAPRDWLEGLTKAYVGDGIADDFYREIANFLEPGDRSLVLEVLHDTAYTEFAVAEIRAALAADPKLANRLALWARRLVGEAMTQAQRVAAERDGLTDLVVSGSGDLAGIGALFRRLTQAHTDRMGAVGLNT</sequence>
<accession>A0A841FBI4</accession>
<evidence type="ECO:0000256" key="1">
    <source>
        <dbReference type="SAM" id="MobiDB-lite"/>
    </source>
</evidence>
<protein>
    <submittedName>
        <fullName evidence="3">1,2-phenylacetyl-CoA epoxidase catalytic subunit</fullName>
    </submittedName>
</protein>
<feature type="domain" description="Ferritin-like" evidence="2">
    <location>
        <begin position="21"/>
        <end position="200"/>
    </location>
</feature>